<name>A0A811Q6Q9_9POAL</name>
<keyword evidence="16" id="KW-1015">Disulfide bond</keyword>
<dbReference type="EMBL" id="CAJGYO010000008">
    <property type="protein sequence ID" value="CAD6251137.1"/>
    <property type="molecule type" value="Genomic_DNA"/>
</dbReference>
<accession>A0A811Q6Q9</accession>
<evidence type="ECO:0000256" key="24">
    <source>
        <dbReference type="SAM" id="MobiDB-lite"/>
    </source>
</evidence>
<keyword evidence="9" id="KW-0479">Metal-binding</keyword>
<feature type="compositionally biased region" description="Basic and acidic residues" evidence="24">
    <location>
        <begin position="135"/>
        <end position="144"/>
    </location>
</feature>
<dbReference type="InterPro" id="IPR033495">
    <property type="entry name" value="MRPP3_PIN_dom"/>
</dbReference>
<dbReference type="InterPro" id="IPR000719">
    <property type="entry name" value="Prot_kinase_dom"/>
</dbReference>
<dbReference type="PANTHER" id="PTHR13547">
    <property type="match status" value="1"/>
</dbReference>
<dbReference type="GO" id="GO:0046872">
    <property type="term" value="F:metal ion binding"/>
    <property type="evidence" value="ECO:0007669"/>
    <property type="project" value="UniProtKB-KW"/>
</dbReference>
<dbReference type="SUPFAM" id="SSF51110">
    <property type="entry name" value="alpha-D-mannose-specific plant lectins"/>
    <property type="match status" value="1"/>
</dbReference>
<comment type="catalytic activity">
    <reaction evidence="1">
        <text>Endonucleolytic cleavage of RNA, removing 5'-extranucleotides from tRNA precursor.</text>
        <dbReference type="EC" id="3.1.26.5"/>
    </reaction>
</comment>
<keyword evidence="13" id="KW-0862">Zinc</keyword>
<dbReference type="Pfam" id="PF08276">
    <property type="entry name" value="PAN_2"/>
    <property type="match status" value="1"/>
</dbReference>
<feature type="region of interest" description="Disordered" evidence="24">
    <location>
        <begin position="242"/>
        <end position="278"/>
    </location>
</feature>
<dbReference type="GO" id="GO:0016020">
    <property type="term" value="C:membrane"/>
    <property type="evidence" value="ECO:0007669"/>
    <property type="project" value="UniProtKB-SubCell"/>
</dbReference>
<evidence type="ECO:0000256" key="1">
    <source>
        <dbReference type="ARBA" id="ARBA00000928"/>
    </source>
</evidence>
<dbReference type="PROSITE" id="PS51375">
    <property type="entry name" value="PPR"/>
    <property type="match status" value="1"/>
</dbReference>
<dbReference type="PANTHER" id="PTHR13547:SF7">
    <property type="entry name" value="RIBONUCLEASE P"/>
    <property type="match status" value="1"/>
</dbReference>
<evidence type="ECO:0000256" key="25">
    <source>
        <dbReference type="SAM" id="Phobius"/>
    </source>
</evidence>
<evidence type="ECO:0000256" key="6">
    <source>
        <dbReference type="ARBA" id="ARBA00012513"/>
    </source>
</evidence>
<dbReference type="GO" id="GO:0005524">
    <property type="term" value="F:ATP binding"/>
    <property type="evidence" value="ECO:0007669"/>
    <property type="project" value="InterPro"/>
</dbReference>
<dbReference type="Gene3D" id="1.25.40.10">
    <property type="entry name" value="Tetratricopeptide repeat domain"/>
    <property type="match status" value="1"/>
</dbReference>
<dbReference type="CDD" id="cd18718">
    <property type="entry name" value="PIN_PRORP"/>
    <property type="match status" value="1"/>
</dbReference>
<dbReference type="CDD" id="cd00028">
    <property type="entry name" value="B_lectin"/>
    <property type="match status" value="1"/>
</dbReference>
<dbReference type="GO" id="GO:0001682">
    <property type="term" value="P:tRNA 5'-leader removal"/>
    <property type="evidence" value="ECO:0007669"/>
    <property type="project" value="UniProtKB-ARBA"/>
</dbReference>
<sequence length="1465" mass="162716">MAYLSTMRFIPVYHRCLLFSASSSPPVVTPRRLVRTLSCHGRDLLDVMPNRGSRPPGTEESRAGKTGAPRGTNGPTVREDATAQEARTPLWREGSRGAPRTWKKGDRVVLQERAEGESQERSWKRGLTRSLGSEGPREGKRSTRDGNGTRAKGSGKVGNSRDEGTGTRNASKKMKRSKDGEHAGKLRVELDMCSKRGDVMGAIALYDSAVEEGIRLGQHHYNVLLYLCSSASLGFVQPAKSGNTSSGIASIGPSQKLDPLPSGNLGGSEGDDASEGHVQDLGKNKASLLPGGSKAQTVSIPVGDDLREYACARGFEIFEKMCSEKERVQMSEAALTAKARMALSMGDSDMAFEIVKQMEDLGLKPKLRSYGPALTAFCNSGNVEKAFEVEAHMLESGITPEEAELETLLRASVVGRRGDKVYYLLHKFRTTVRQVSPSTAELFEAWFRIPTASKVGKRKWDAGAIAKAIENNGGGWHGFGWLGRGKWTVTRSNINKNGVCLACGEKLAIIDLDPKETEEFARFVAKIAIKRERNSNFENFQKWLEKHGPFEAVVDAANVGLFSHRHLSLSKVNAVADAIRQRSRKRPLIVLHNKHLTGERMKKPGHHKLVEKWKQANSIYATPTGSNDDWYWLYAAIRCKCLIITNDEMRDHTFQILERNFFPKWKERHQVHFSIEDSCVTLQMPPPYSVVIQIRWVMRGSEGDERPKSKIHQLNFVYVFIFDVFEDDSLTIGQSLVNGQTLVSAQGTFVLGFFSNGDSSYLGIWYNYLKPQTIVWVANRDTPIKGGNGSVFVSTSSLDLLDRRGNKVWSSGTLNTNSPQAFLLDSGNLIINDSASENPNPLWQGFDQPCDTLLSGMRIGYDMSTSHNVGLRSWKSNLDPSPGDYYIGLDPNRLPELLLFQGTLLIYRTGPWNGQGFSGLPALKMTNVLVYNMTVGEGSAYYSFTALDRSMQWRLVASPDGHAHRWHSNTSNEWVEYWHLPQDQCDAYAYCGPNAACYNSDCHCLQEFVPKSESDWNQRTYAGGCVRDVVLPCSRPMGHGFAHLSHVKVPDTLNATMVVGKGWDDCRKLCLGNCSCSAYTVFGDSDCVTWSGDLVDIVQLTEGINDLYTRISHGDPSHSHRDRNIAIIVSVSTIGTVLVISALLGFCYHRTRQKHLPLSNEVFGAEHEHAPGPKLAAPLEKNLDLDTIRVSTNNFSKQNIIASNGSRTIYKGILPNFSDLAVKRLNMEIGLMELNNEVKMLARLDHPNIIRMLGSCIGNNENMICYEYMPVGSLDAVLFAEDEKSGVPDWSSRFHIMQGICEGLLYLHEHCRIVHRNIDPSNILLSEGFIPKISGFGHATVLDLDLSDGKAENFRGTSGYRAPELFYGEYSVKSDVYSFGVVLLEIATGSKATSFCRDLADDFPRYVRQHWTQGTADQLKDPRIGDAPKGEFERCIHIGVRCVQEDPSVRPTMSFIRNTLSAIRP</sequence>
<evidence type="ECO:0000256" key="12">
    <source>
        <dbReference type="ARBA" id="ARBA00022801"/>
    </source>
</evidence>
<dbReference type="PROSITE" id="PS50948">
    <property type="entry name" value="PAN"/>
    <property type="match status" value="1"/>
</dbReference>
<dbReference type="InterPro" id="IPR033443">
    <property type="entry name" value="PROP1-like_PPR_dom"/>
</dbReference>
<feature type="compositionally biased region" description="Basic and acidic residues" evidence="24">
    <location>
        <begin position="103"/>
        <end position="123"/>
    </location>
</feature>
<evidence type="ECO:0000256" key="3">
    <source>
        <dbReference type="ARBA" id="ARBA00004479"/>
    </source>
</evidence>
<evidence type="ECO:0000259" key="28">
    <source>
        <dbReference type="PROSITE" id="PS50948"/>
    </source>
</evidence>
<dbReference type="Pfam" id="PF17177">
    <property type="entry name" value="PPR_long"/>
    <property type="match status" value="2"/>
</dbReference>
<dbReference type="Gene3D" id="3.40.50.11980">
    <property type="match status" value="1"/>
</dbReference>
<keyword evidence="18" id="KW-0464">Manganese</keyword>
<dbReference type="Proteomes" id="UP000604825">
    <property type="component" value="Unassembled WGS sequence"/>
</dbReference>
<keyword evidence="7" id="KW-0819">tRNA processing</keyword>
<evidence type="ECO:0000256" key="13">
    <source>
        <dbReference type="ARBA" id="ARBA00022833"/>
    </source>
</evidence>
<dbReference type="Pfam" id="PF00954">
    <property type="entry name" value="S_locus_glycop"/>
    <property type="match status" value="1"/>
</dbReference>
<evidence type="ECO:0000256" key="9">
    <source>
        <dbReference type="ARBA" id="ARBA00022723"/>
    </source>
</evidence>
<keyword evidence="25" id="KW-0472">Membrane</keyword>
<evidence type="ECO:0000256" key="21">
    <source>
        <dbReference type="ARBA" id="ARBA00047899"/>
    </source>
</evidence>
<evidence type="ECO:0000256" key="20">
    <source>
        <dbReference type="ARBA" id="ARBA00044559"/>
    </source>
</evidence>
<feature type="domain" description="Bulb-type lectin" evidence="27">
    <location>
        <begin position="727"/>
        <end position="844"/>
    </location>
</feature>
<evidence type="ECO:0000256" key="8">
    <source>
        <dbReference type="ARBA" id="ARBA00022722"/>
    </source>
</evidence>
<dbReference type="PROSITE" id="PS50927">
    <property type="entry name" value="BULB_LECTIN"/>
    <property type="match status" value="1"/>
</dbReference>
<keyword evidence="17" id="KW-0675">Receptor</keyword>
<dbReference type="SUPFAM" id="SSF56112">
    <property type="entry name" value="Protein kinase-like (PK-like)"/>
    <property type="match status" value="1"/>
</dbReference>
<evidence type="ECO:0000259" key="26">
    <source>
        <dbReference type="PROSITE" id="PS50011"/>
    </source>
</evidence>
<evidence type="ECO:0000256" key="4">
    <source>
        <dbReference type="ARBA" id="ARBA00007626"/>
    </source>
</evidence>
<keyword evidence="8" id="KW-0540">Nuclease</keyword>
<dbReference type="InterPro" id="IPR011009">
    <property type="entry name" value="Kinase-like_dom_sf"/>
</dbReference>
<feature type="domain" description="Apple" evidence="28">
    <location>
        <begin position="1033"/>
        <end position="1112"/>
    </location>
</feature>
<feature type="region of interest" description="Disordered" evidence="24">
    <location>
        <begin position="44"/>
        <end position="183"/>
    </location>
</feature>
<dbReference type="InterPro" id="IPR002885">
    <property type="entry name" value="PPR_rpt"/>
</dbReference>
<evidence type="ECO:0000259" key="27">
    <source>
        <dbReference type="PROSITE" id="PS50927"/>
    </source>
</evidence>
<dbReference type="EC" id="3.1.26.5" evidence="5"/>
<dbReference type="GO" id="GO:0051707">
    <property type="term" value="P:response to other organism"/>
    <property type="evidence" value="ECO:0007669"/>
    <property type="project" value="UniProtKB-ARBA"/>
</dbReference>
<evidence type="ECO:0000256" key="18">
    <source>
        <dbReference type="ARBA" id="ARBA00023211"/>
    </source>
</evidence>
<dbReference type="Gene3D" id="2.90.10.10">
    <property type="entry name" value="Bulb-type lectin domain"/>
    <property type="match status" value="1"/>
</dbReference>
<comment type="caution">
    <text evidence="29">The sequence shown here is derived from an EMBL/GenBank/DDBJ whole genome shotgun (WGS) entry which is preliminary data.</text>
</comment>
<dbReference type="CDD" id="cd01098">
    <property type="entry name" value="PAN_AP_plant"/>
    <property type="match status" value="1"/>
</dbReference>
<evidence type="ECO:0000256" key="23">
    <source>
        <dbReference type="PROSITE-ProRule" id="PRU00708"/>
    </source>
</evidence>
<protein>
    <recommendedName>
        <fullName evidence="19">Mitochondrial ribonuclease P catalytic subunit</fullName>
        <ecNumber evidence="6">2.7.11.1</ecNumber>
        <ecNumber evidence="5">3.1.26.5</ecNumber>
    </recommendedName>
    <alternativeName>
        <fullName evidence="20">Mitochondrial ribonuclease P protein 3</fullName>
    </alternativeName>
</protein>
<dbReference type="Pfam" id="PF07714">
    <property type="entry name" value="PK_Tyr_Ser-Thr"/>
    <property type="match status" value="1"/>
</dbReference>
<dbReference type="InterPro" id="IPR003609">
    <property type="entry name" value="Pan_app"/>
</dbReference>
<dbReference type="Pfam" id="PF16953">
    <property type="entry name" value="PRORP"/>
    <property type="match status" value="1"/>
</dbReference>
<evidence type="ECO:0000256" key="14">
    <source>
        <dbReference type="ARBA" id="ARBA00022842"/>
    </source>
</evidence>
<feature type="transmembrane region" description="Helical" evidence="25">
    <location>
        <begin position="1125"/>
        <end position="1148"/>
    </location>
</feature>
<keyword evidence="25" id="KW-1133">Transmembrane helix</keyword>
<keyword evidence="25" id="KW-0812">Transmembrane</keyword>
<evidence type="ECO:0000256" key="5">
    <source>
        <dbReference type="ARBA" id="ARBA00012179"/>
    </source>
</evidence>
<comment type="similarity">
    <text evidence="4">Belongs to the PPR family. P subfamily.</text>
</comment>
<keyword evidence="30" id="KW-1185">Reference proteome</keyword>
<organism evidence="29 30">
    <name type="scientific">Miscanthus lutarioriparius</name>
    <dbReference type="NCBI Taxonomy" id="422564"/>
    <lineage>
        <taxon>Eukaryota</taxon>
        <taxon>Viridiplantae</taxon>
        <taxon>Streptophyta</taxon>
        <taxon>Embryophyta</taxon>
        <taxon>Tracheophyta</taxon>
        <taxon>Spermatophyta</taxon>
        <taxon>Magnoliopsida</taxon>
        <taxon>Liliopsida</taxon>
        <taxon>Poales</taxon>
        <taxon>Poaceae</taxon>
        <taxon>PACMAD clade</taxon>
        <taxon>Panicoideae</taxon>
        <taxon>Andropogonodae</taxon>
        <taxon>Andropogoneae</taxon>
        <taxon>Saccharinae</taxon>
        <taxon>Miscanthus</taxon>
    </lineage>
</organism>
<dbReference type="FunFam" id="3.40.50.11980:FF:000002">
    <property type="entry name" value="Proteinaceous RNase P 2"/>
    <property type="match status" value="1"/>
</dbReference>
<keyword evidence="14" id="KW-0460">Magnesium</keyword>
<evidence type="ECO:0000256" key="11">
    <source>
        <dbReference type="ARBA" id="ARBA00022737"/>
    </source>
</evidence>
<evidence type="ECO:0000256" key="17">
    <source>
        <dbReference type="ARBA" id="ARBA00023170"/>
    </source>
</evidence>
<dbReference type="InterPro" id="IPR036426">
    <property type="entry name" value="Bulb-type_lectin_dom_sf"/>
</dbReference>
<keyword evidence="15" id="KW-0809">Transit peptide</keyword>
<dbReference type="InterPro" id="IPR000858">
    <property type="entry name" value="S_locus_glycoprot_dom"/>
</dbReference>
<dbReference type="PROSITE" id="PS50011">
    <property type="entry name" value="PROTEIN_KINASE_DOM"/>
    <property type="match status" value="1"/>
</dbReference>
<dbReference type="Gene3D" id="3.30.200.20">
    <property type="entry name" value="Phosphorylase Kinase, domain 1"/>
    <property type="match status" value="1"/>
</dbReference>
<dbReference type="InterPro" id="IPR001245">
    <property type="entry name" value="Ser-Thr/Tyr_kinase_cat_dom"/>
</dbReference>
<evidence type="ECO:0000256" key="15">
    <source>
        <dbReference type="ARBA" id="ARBA00022946"/>
    </source>
</evidence>
<dbReference type="SMART" id="SM00473">
    <property type="entry name" value="PAN_AP"/>
    <property type="match status" value="1"/>
</dbReference>
<evidence type="ECO:0000313" key="29">
    <source>
        <dbReference type="EMBL" id="CAD6251137.1"/>
    </source>
</evidence>
<dbReference type="GO" id="GO:0004674">
    <property type="term" value="F:protein serine/threonine kinase activity"/>
    <property type="evidence" value="ECO:0007669"/>
    <property type="project" value="UniProtKB-EC"/>
</dbReference>
<evidence type="ECO:0000256" key="7">
    <source>
        <dbReference type="ARBA" id="ARBA00022694"/>
    </source>
</evidence>
<dbReference type="EC" id="2.7.11.1" evidence="6"/>
<comment type="subcellular location">
    <subcellularLocation>
        <location evidence="3">Membrane</location>
        <topology evidence="3">Single-pass type I membrane protein</topology>
    </subcellularLocation>
</comment>
<feature type="repeat" description="PPR" evidence="23">
    <location>
        <begin position="366"/>
        <end position="400"/>
    </location>
</feature>
<dbReference type="SMART" id="SM00108">
    <property type="entry name" value="B_lectin"/>
    <property type="match status" value="1"/>
</dbReference>
<gene>
    <name evidence="29" type="ORF">NCGR_LOCUS34902</name>
</gene>
<evidence type="ECO:0000256" key="2">
    <source>
        <dbReference type="ARBA" id="ARBA00001946"/>
    </source>
</evidence>
<dbReference type="InterPro" id="IPR031595">
    <property type="entry name" value="PRORP_C"/>
</dbReference>
<dbReference type="GO" id="GO:0005739">
    <property type="term" value="C:mitochondrion"/>
    <property type="evidence" value="ECO:0007669"/>
    <property type="project" value="InterPro"/>
</dbReference>
<dbReference type="GO" id="GO:0004526">
    <property type="term" value="F:ribonuclease P activity"/>
    <property type="evidence" value="ECO:0007669"/>
    <property type="project" value="UniProtKB-EC"/>
</dbReference>
<keyword evidence="12" id="KW-0378">Hydrolase</keyword>
<dbReference type="InterPro" id="IPR001480">
    <property type="entry name" value="Bulb-type_lectin_dom"/>
</dbReference>
<evidence type="ECO:0000256" key="19">
    <source>
        <dbReference type="ARBA" id="ARBA00044536"/>
    </source>
</evidence>
<comment type="catalytic activity">
    <reaction evidence="22">
        <text>L-seryl-[protein] + ATP = O-phospho-L-seryl-[protein] + ADP + H(+)</text>
        <dbReference type="Rhea" id="RHEA:17989"/>
        <dbReference type="Rhea" id="RHEA-COMP:9863"/>
        <dbReference type="Rhea" id="RHEA-COMP:11604"/>
        <dbReference type="ChEBI" id="CHEBI:15378"/>
        <dbReference type="ChEBI" id="CHEBI:29999"/>
        <dbReference type="ChEBI" id="CHEBI:30616"/>
        <dbReference type="ChEBI" id="CHEBI:83421"/>
        <dbReference type="ChEBI" id="CHEBI:456216"/>
        <dbReference type="EC" id="2.7.11.1"/>
    </reaction>
</comment>
<evidence type="ECO:0000313" key="30">
    <source>
        <dbReference type="Proteomes" id="UP000604825"/>
    </source>
</evidence>
<dbReference type="GO" id="GO:0048544">
    <property type="term" value="P:recognition of pollen"/>
    <property type="evidence" value="ECO:0007669"/>
    <property type="project" value="InterPro"/>
</dbReference>
<dbReference type="InterPro" id="IPR011990">
    <property type="entry name" value="TPR-like_helical_dom_sf"/>
</dbReference>
<keyword evidence="11" id="KW-0677">Repeat</keyword>
<dbReference type="Gene3D" id="1.10.510.10">
    <property type="entry name" value="Transferase(Phosphotransferase) domain 1"/>
    <property type="match status" value="1"/>
</dbReference>
<comment type="cofactor">
    <cofactor evidence="2">
        <name>Mg(2+)</name>
        <dbReference type="ChEBI" id="CHEBI:18420"/>
    </cofactor>
</comment>
<evidence type="ECO:0000256" key="22">
    <source>
        <dbReference type="ARBA" id="ARBA00048679"/>
    </source>
</evidence>
<dbReference type="Pfam" id="PF01453">
    <property type="entry name" value="B_lectin"/>
    <property type="match status" value="1"/>
</dbReference>
<dbReference type="FunFam" id="1.25.40.10:FF:000859">
    <property type="entry name" value="Drug transmembrane transporters"/>
    <property type="match status" value="1"/>
</dbReference>
<comment type="catalytic activity">
    <reaction evidence="21">
        <text>L-threonyl-[protein] + ATP = O-phospho-L-threonyl-[protein] + ADP + H(+)</text>
        <dbReference type="Rhea" id="RHEA:46608"/>
        <dbReference type="Rhea" id="RHEA-COMP:11060"/>
        <dbReference type="Rhea" id="RHEA-COMP:11605"/>
        <dbReference type="ChEBI" id="CHEBI:15378"/>
        <dbReference type="ChEBI" id="CHEBI:30013"/>
        <dbReference type="ChEBI" id="CHEBI:30616"/>
        <dbReference type="ChEBI" id="CHEBI:61977"/>
        <dbReference type="ChEBI" id="CHEBI:456216"/>
        <dbReference type="EC" id="2.7.11.1"/>
    </reaction>
</comment>
<feature type="domain" description="Protein kinase" evidence="26">
    <location>
        <begin position="1195"/>
        <end position="1465"/>
    </location>
</feature>
<keyword evidence="10" id="KW-0732">Signal</keyword>
<evidence type="ECO:0000256" key="10">
    <source>
        <dbReference type="ARBA" id="ARBA00022729"/>
    </source>
</evidence>
<evidence type="ECO:0000256" key="16">
    <source>
        <dbReference type="ARBA" id="ARBA00023157"/>
    </source>
</evidence>
<proteinExistence type="inferred from homology"/>
<dbReference type="OrthoDB" id="46913at2759"/>
<reference evidence="29" key="1">
    <citation type="submission" date="2020-10" db="EMBL/GenBank/DDBJ databases">
        <authorList>
            <person name="Han B."/>
            <person name="Lu T."/>
            <person name="Zhao Q."/>
            <person name="Huang X."/>
            <person name="Zhao Y."/>
        </authorList>
    </citation>
    <scope>NUCLEOTIDE SEQUENCE</scope>
</reference>